<gene>
    <name evidence="1" type="ORF">VZ95_09065</name>
</gene>
<dbReference type="EMBL" id="LAJY01000206">
    <property type="protein sequence ID" value="KJV09819.1"/>
    <property type="molecule type" value="Genomic_DNA"/>
</dbReference>
<evidence type="ECO:0000313" key="1">
    <source>
        <dbReference type="EMBL" id="KJV09819.1"/>
    </source>
</evidence>
<sequence length="78" mass="8916">MSILTLKRDANAVAVECDDDFLRVTLADGREVAVPLVWFPRLLDATPEQRRIWRFIGQGQGIHWPDLDEDISVVSLLR</sequence>
<comment type="caution">
    <text evidence="1">The sequence shown here is derived from an EMBL/GenBank/DDBJ whole genome shotgun (WGS) entry which is preliminary data.</text>
</comment>
<dbReference type="Proteomes" id="UP000033774">
    <property type="component" value="Unassembled WGS sequence"/>
</dbReference>
<dbReference type="AlphaFoldDB" id="A0A0F3IW44"/>
<accession>A0A0F3IW44</accession>
<dbReference type="Gene3D" id="3.30.2020.40">
    <property type="entry name" value="Uncharacterised protein PF10387, DUF2442"/>
    <property type="match status" value="1"/>
</dbReference>
<protein>
    <recommendedName>
        <fullName evidence="3">DUF2442 domain-containing protein</fullName>
    </recommendedName>
</protein>
<name>A0A0F3IW44_9PROT</name>
<evidence type="ECO:0000313" key="2">
    <source>
        <dbReference type="Proteomes" id="UP000033774"/>
    </source>
</evidence>
<dbReference type="PATRIC" id="fig|552518.3.peg.1105"/>
<dbReference type="RefSeq" id="WP_045775564.1">
    <property type="nucleotide sequence ID" value="NZ_LAJY01000206.1"/>
</dbReference>
<proteinExistence type="predicted"/>
<dbReference type="Pfam" id="PF10387">
    <property type="entry name" value="DUF2442"/>
    <property type="match status" value="1"/>
</dbReference>
<reference evidence="1 2" key="1">
    <citation type="submission" date="2015-03" db="EMBL/GenBank/DDBJ databases">
        <title>Draft genome sequence of Elstera litoralis.</title>
        <authorList>
            <person name="Rahalkar M.C."/>
            <person name="Dhakephalkar P.K."/>
            <person name="Pore S.D."/>
            <person name="Arora P."/>
            <person name="Kapse N.G."/>
            <person name="Pandit P.S."/>
        </authorList>
    </citation>
    <scope>NUCLEOTIDE SEQUENCE [LARGE SCALE GENOMIC DNA]</scope>
    <source>
        <strain evidence="1 2">Dia-1</strain>
    </source>
</reference>
<dbReference type="OrthoDB" id="337884at2"/>
<keyword evidence="2" id="KW-1185">Reference proteome</keyword>
<dbReference type="InterPro" id="IPR018841">
    <property type="entry name" value="DUF2442"/>
</dbReference>
<organism evidence="1 2">
    <name type="scientific">Elstera litoralis</name>
    <dbReference type="NCBI Taxonomy" id="552518"/>
    <lineage>
        <taxon>Bacteria</taxon>
        <taxon>Pseudomonadati</taxon>
        <taxon>Pseudomonadota</taxon>
        <taxon>Alphaproteobacteria</taxon>
        <taxon>Rhodospirillales</taxon>
        <taxon>Rhodospirillaceae</taxon>
        <taxon>Elstera</taxon>
    </lineage>
</organism>
<evidence type="ECO:0008006" key="3">
    <source>
        <dbReference type="Google" id="ProtNLM"/>
    </source>
</evidence>